<protein>
    <submittedName>
        <fullName evidence="1">Uncharacterized protein</fullName>
    </submittedName>
</protein>
<comment type="caution">
    <text evidence="1">The sequence shown here is derived from an EMBL/GenBank/DDBJ whole genome shotgun (WGS) entry which is preliminary data.</text>
</comment>
<proteinExistence type="predicted"/>
<evidence type="ECO:0000313" key="2">
    <source>
        <dbReference type="Proteomes" id="UP000019184"/>
    </source>
</evidence>
<reference evidence="1 2" key="1">
    <citation type="journal article" date="2014" name="ISME J.">
        <title>Candidatus Competibacter-lineage genomes retrieved from metagenomes reveal functional metabolic diversity.</title>
        <authorList>
            <person name="McIlroy S.J."/>
            <person name="Albertsen M."/>
            <person name="Andresen E.K."/>
            <person name="Saunders A.M."/>
            <person name="Kristiansen R."/>
            <person name="Stokholm-Bjerregaard M."/>
            <person name="Nielsen K.L."/>
            <person name="Nielsen P.H."/>
        </authorList>
    </citation>
    <scope>NUCLEOTIDE SEQUENCE [LARGE SCALE GENOMIC DNA]</scope>
    <source>
        <strain evidence="1 2">Run_B_J11</strain>
    </source>
</reference>
<keyword evidence="2" id="KW-1185">Reference proteome</keyword>
<dbReference type="EMBL" id="CBTK010000278">
    <property type="protein sequence ID" value="CDH46802.1"/>
    <property type="molecule type" value="Genomic_DNA"/>
</dbReference>
<organism evidence="1 2">
    <name type="scientific">Candidatus Contendobacter odensis Run_B_J11</name>
    <dbReference type="NCBI Taxonomy" id="1400861"/>
    <lineage>
        <taxon>Bacteria</taxon>
        <taxon>Pseudomonadati</taxon>
        <taxon>Pseudomonadota</taxon>
        <taxon>Gammaproteobacteria</taxon>
        <taxon>Candidatus Competibacteraceae</taxon>
        <taxon>Candidatus Contendibacter</taxon>
    </lineage>
</organism>
<evidence type="ECO:0000313" key="1">
    <source>
        <dbReference type="EMBL" id="CDH46802.1"/>
    </source>
</evidence>
<dbReference type="AlphaFoldDB" id="A0A7U7J5U3"/>
<sequence length="72" mass="7747">MAYRFLMRGLRVRGAYPTLEIMNDGRVRGAHPTGKYGGLPAVLSPPLPATGRLATAILGTCDSRSTGFRRSL</sequence>
<accession>A0A7U7J5U3</accession>
<name>A0A7U7J5U3_9GAMM</name>
<gene>
    <name evidence="1" type="ORF">BN874_610013</name>
</gene>
<dbReference type="Proteomes" id="UP000019184">
    <property type="component" value="Unassembled WGS sequence"/>
</dbReference>